<dbReference type="InterPro" id="IPR003741">
    <property type="entry name" value="LUD_dom"/>
</dbReference>
<evidence type="ECO:0000259" key="1">
    <source>
        <dbReference type="Pfam" id="PF02589"/>
    </source>
</evidence>
<dbReference type="STRING" id="1082479.SAMN05216241_10757"/>
<dbReference type="RefSeq" id="WP_090020394.1">
    <property type="nucleotide sequence ID" value="NZ_FNCE01000007.1"/>
</dbReference>
<dbReference type="PANTHER" id="PTHR43682:SF1">
    <property type="entry name" value="LACTATE UTILIZATION PROTEIN C"/>
    <property type="match status" value="1"/>
</dbReference>
<dbReference type="Pfam" id="PF02589">
    <property type="entry name" value="LUD_dom"/>
    <property type="match status" value="1"/>
</dbReference>
<evidence type="ECO:0000313" key="3">
    <source>
        <dbReference type="Proteomes" id="UP000199415"/>
    </source>
</evidence>
<name>A0A1G7SLP4_9PROT</name>
<evidence type="ECO:0000313" key="2">
    <source>
        <dbReference type="EMBL" id="SDG23861.1"/>
    </source>
</evidence>
<dbReference type="Proteomes" id="UP000199415">
    <property type="component" value="Unassembled WGS sequence"/>
</dbReference>
<sequence>MTEGRDTEGRERILGGIRRALRRGPLSGEDAEAVDRRLREHPRGPVPGRADQDHTALFRRMAEGASATVAPLDGWSDVPAAVAAYLRDRNAPSEVRLAPHPDLTGLNWAADAPTLTVSTGPAAGDTAVGIARAHTGVAETGTLFLHSDPHGPTTLNFLPEIHIVALSTRDLVGVYEDAWARLRADGAGWVPRTVNMITGPSRTADIEQTLQLGAHGPRALHILLVADGDG</sequence>
<gene>
    <name evidence="2" type="ORF">SAMN05216241_10757</name>
</gene>
<reference evidence="2 3" key="1">
    <citation type="submission" date="2016-10" db="EMBL/GenBank/DDBJ databases">
        <authorList>
            <person name="de Groot N.N."/>
        </authorList>
    </citation>
    <scope>NUCLEOTIDE SEQUENCE [LARGE SCALE GENOMIC DNA]</scope>
    <source>
        <strain evidence="2 3">DSM 25584</strain>
    </source>
</reference>
<feature type="domain" description="LUD" evidence="1">
    <location>
        <begin position="123"/>
        <end position="225"/>
    </location>
</feature>
<accession>A0A1G7SLP4</accession>
<proteinExistence type="predicted"/>
<dbReference type="SUPFAM" id="SSF100950">
    <property type="entry name" value="NagB/RpiA/CoA transferase-like"/>
    <property type="match status" value="1"/>
</dbReference>
<keyword evidence="3" id="KW-1185">Reference proteome</keyword>
<dbReference type="OrthoDB" id="9794157at2"/>
<organism evidence="2 3">
    <name type="scientific">Limimonas halophila</name>
    <dbReference type="NCBI Taxonomy" id="1082479"/>
    <lineage>
        <taxon>Bacteria</taxon>
        <taxon>Pseudomonadati</taxon>
        <taxon>Pseudomonadota</taxon>
        <taxon>Alphaproteobacteria</taxon>
        <taxon>Rhodospirillales</taxon>
        <taxon>Rhodovibrionaceae</taxon>
        <taxon>Limimonas</taxon>
    </lineage>
</organism>
<dbReference type="InterPro" id="IPR037171">
    <property type="entry name" value="NagB/RpiA_transferase-like"/>
</dbReference>
<dbReference type="EMBL" id="FNCE01000007">
    <property type="protein sequence ID" value="SDG23861.1"/>
    <property type="molecule type" value="Genomic_DNA"/>
</dbReference>
<dbReference type="InterPro" id="IPR024185">
    <property type="entry name" value="FTHF_cligase-like_sf"/>
</dbReference>
<protein>
    <submittedName>
        <fullName evidence="2">L-lactate dehydrogenase complex protein LldG</fullName>
    </submittedName>
</protein>
<dbReference type="AlphaFoldDB" id="A0A1G7SLP4"/>
<dbReference type="PANTHER" id="PTHR43682">
    <property type="entry name" value="LACTATE UTILIZATION PROTEIN C"/>
    <property type="match status" value="1"/>
</dbReference>
<dbReference type="Gene3D" id="3.40.50.10420">
    <property type="entry name" value="NagB/RpiA/CoA transferase-like"/>
    <property type="match status" value="1"/>
</dbReference>